<proteinExistence type="predicted"/>
<evidence type="ECO:0000313" key="1">
    <source>
        <dbReference type="EMBL" id="JAD59619.1"/>
    </source>
</evidence>
<organism evidence="1">
    <name type="scientific">Arundo donax</name>
    <name type="common">Giant reed</name>
    <name type="synonym">Donax arundinaceus</name>
    <dbReference type="NCBI Taxonomy" id="35708"/>
    <lineage>
        <taxon>Eukaryota</taxon>
        <taxon>Viridiplantae</taxon>
        <taxon>Streptophyta</taxon>
        <taxon>Embryophyta</taxon>
        <taxon>Tracheophyta</taxon>
        <taxon>Spermatophyta</taxon>
        <taxon>Magnoliopsida</taxon>
        <taxon>Liliopsida</taxon>
        <taxon>Poales</taxon>
        <taxon>Poaceae</taxon>
        <taxon>PACMAD clade</taxon>
        <taxon>Arundinoideae</taxon>
        <taxon>Arundineae</taxon>
        <taxon>Arundo</taxon>
    </lineage>
</organism>
<protein>
    <submittedName>
        <fullName evidence="1">Uncharacterized protein</fullName>
    </submittedName>
</protein>
<dbReference type="EMBL" id="GBRH01238276">
    <property type="protein sequence ID" value="JAD59619.1"/>
    <property type="molecule type" value="Transcribed_RNA"/>
</dbReference>
<reference evidence="1" key="1">
    <citation type="submission" date="2014-09" db="EMBL/GenBank/DDBJ databases">
        <authorList>
            <person name="Magalhaes I.L.F."/>
            <person name="Oliveira U."/>
            <person name="Santos F.R."/>
            <person name="Vidigal T.H.D.A."/>
            <person name="Brescovit A.D."/>
            <person name="Santos A.J."/>
        </authorList>
    </citation>
    <scope>NUCLEOTIDE SEQUENCE</scope>
    <source>
        <tissue evidence="1">Shoot tissue taken approximately 20 cm above the soil surface</tissue>
    </source>
</reference>
<accession>A0A0A9B6N8</accession>
<dbReference type="AlphaFoldDB" id="A0A0A9B6N8"/>
<sequence length="32" mass="3840">MKFILADWPQHICWVAATESLYTYFLSYLKSL</sequence>
<name>A0A0A9B6N8_ARUDO</name>
<reference evidence="1" key="2">
    <citation type="journal article" date="2015" name="Data Brief">
        <title>Shoot transcriptome of the giant reed, Arundo donax.</title>
        <authorList>
            <person name="Barrero R.A."/>
            <person name="Guerrero F.D."/>
            <person name="Moolhuijzen P."/>
            <person name="Goolsby J.A."/>
            <person name="Tidwell J."/>
            <person name="Bellgard S.E."/>
            <person name="Bellgard M.I."/>
        </authorList>
    </citation>
    <scope>NUCLEOTIDE SEQUENCE</scope>
    <source>
        <tissue evidence="1">Shoot tissue taken approximately 20 cm above the soil surface</tissue>
    </source>
</reference>